<dbReference type="PROSITE" id="PS51257">
    <property type="entry name" value="PROKAR_LIPOPROTEIN"/>
    <property type="match status" value="1"/>
</dbReference>
<comment type="similarity">
    <text evidence="2">Belongs to the bacterial solute-binding protein 1 family.</text>
</comment>
<evidence type="ECO:0000313" key="6">
    <source>
        <dbReference type="Proteomes" id="UP000237061"/>
    </source>
</evidence>
<gene>
    <name evidence="5" type="ORF">CVS27_02190</name>
</gene>
<protein>
    <submittedName>
        <fullName evidence="5">ABC transporter substrate-binding protein</fullName>
    </submittedName>
</protein>
<dbReference type="Proteomes" id="UP000237061">
    <property type="component" value="Unassembled WGS sequence"/>
</dbReference>
<dbReference type="Gene3D" id="3.40.190.10">
    <property type="entry name" value="Periplasmic binding protein-like II"/>
    <property type="match status" value="2"/>
</dbReference>
<proteinExistence type="inferred from homology"/>
<keyword evidence="3" id="KW-0813">Transport</keyword>
<keyword evidence="4" id="KW-0732">Signal</keyword>
<evidence type="ECO:0000256" key="2">
    <source>
        <dbReference type="ARBA" id="ARBA00008520"/>
    </source>
</evidence>
<dbReference type="InterPro" id="IPR006059">
    <property type="entry name" value="SBP"/>
</dbReference>
<evidence type="ECO:0000256" key="1">
    <source>
        <dbReference type="ARBA" id="ARBA00004196"/>
    </source>
</evidence>
<dbReference type="SUPFAM" id="SSF53850">
    <property type="entry name" value="Periplasmic binding protein-like II"/>
    <property type="match status" value="1"/>
</dbReference>
<evidence type="ECO:0000313" key="5">
    <source>
        <dbReference type="EMBL" id="POH75419.1"/>
    </source>
</evidence>
<sequence length="546" mass="58617">MKTFQKSELSRRGILRGTLAMGVIAAFGAPLLTACGDGGIPAGANAGNASLPTFVKFPGVTADLPGTNAGVTDGYFTYPANPPKTTTGIPGDGKPITVMMPAAGAIPPAPDQNAYAQELNKRLGSELKVAWTPSADWSQKLATTIAGDQLPDVFNLLNETPDFPSMLEAKALDLTPYLAGDAIKKYPALANIPTESWRGAVFNGKIFGLPIPRGITTSRILYRREDILEQLGATAVPTSFAEFLELCETVTEPSKNRWALASLPMTFVQEMYQLPNNWSEHDGAFSHLFEHENMKAALEAGRQLVAAKVVNPDAFASAQAQYKKWFDAGTAVMVEDSLSAWQGFQRRGVAIPGFKMAAHPAPGADGGSGSFWLGDPNHSITAINKKSKDRVETILNVFNWLASPFGTEEDMLRQYGVEGLDYELDGSDPILTDQGTLEIKANPVYLTGSPATLYISQGEDAVRARHDAEEALVPLAVKDASNGLYSATASRTGAQQLKSMEALQNDIVQGRKPVSAWDAGVKDWQGKAGDKMRSEYEEAFAQLKNA</sequence>
<organism evidence="5 6">
    <name type="scientific">Arthrobacter glacialis</name>
    <dbReference type="NCBI Taxonomy" id="1664"/>
    <lineage>
        <taxon>Bacteria</taxon>
        <taxon>Bacillati</taxon>
        <taxon>Actinomycetota</taxon>
        <taxon>Actinomycetes</taxon>
        <taxon>Micrococcales</taxon>
        <taxon>Micrococcaceae</taxon>
        <taxon>Arthrobacter</taxon>
    </lineage>
</organism>
<dbReference type="GO" id="GO:0030313">
    <property type="term" value="C:cell envelope"/>
    <property type="evidence" value="ECO:0007669"/>
    <property type="project" value="UniProtKB-SubCell"/>
</dbReference>
<comment type="caution">
    <text evidence="5">The sequence shown here is derived from an EMBL/GenBank/DDBJ whole genome shotgun (WGS) entry which is preliminary data.</text>
</comment>
<dbReference type="InterPro" id="IPR006311">
    <property type="entry name" value="TAT_signal"/>
</dbReference>
<comment type="subcellular location">
    <subcellularLocation>
        <location evidence="1">Cell envelope</location>
    </subcellularLocation>
</comment>
<name>A0A2S4A266_ARTGL</name>
<dbReference type="PANTHER" id="PTHR43649:SF31">
    <property type="entry name" value="SN-GLYCEROL-3-PHOSPHATE-BINDING PERIPLASMIC PROTEIN UGPB"/>
    <property type="match status" value="1"/>
</dbReference>
<dbReference type="InterPro" id="IPR050490">
    <property type="entry name" value="Bact_solute-bd_prot1"/>
</dbReference>
<dbReference type="RefSeq" id="WP_103464076.1">
    <property type="nucleotide sequence ID" value="NZ_PPXC01000001.1"/>
</dbReference>
<evidence type="ECO:0000256" key="4">
    <source>
        <dbReference type="ARBA" id="ARBA00022729"/>
    </source>
</evidence>
<dbReference type="Pfam" id="PF13416">
    <property type="entry name" value="SBP_bac_8"/>
    <property type="match status" value="1"/>
</dbReference>
<dbReference type="PANTHER" id="PTHR43649">
    <property type="entry name" value="ARABINOSE-BINDING PROTEIN-RELATED"/>
    <property type="match status" value="1"/>
</dbReference>
<dbReference type="EMBL" id="PPXC01000001">
    <property type="protein sequence ID" value="POH75419.1"/>
    <property type="molecule type" value="Genomic_DNA"/>
</dbReference>
<reference evidence="5 6" key="1">
    <citation type="submission" date="2018-01" db="EMBL/GenBank/DDBJ databases">
        <title>Arthrobacter sp. nov., from glaciers in China.</title>
        <authorList>
            <person name="Liu Q."/>
            <person name="Xin Y.-H."/>
        </authorList>
    </citation>
    <scope>NUCLEOTIDE SEQUENCE [LARGE SCALE GENOMIC DNA]</scope>
    <source>
        <strain evidence="5 6">HLT2-12-2</strain>
    </source>
</reference>
<keyword evidence="6" id="KW-1185">Reference proteome</keyword>
<evidence type="ECO:0000256" key="3">
    <source>
        <dbReference type="ARBA" id="ARBA00022448"/>
    </source>
</evidence>
<dbReference type="PROSITE" id="PS51318">
    <property type="entry name" value="TAT"/>
    <property type="match status" value="1"/>
</dbReference>
<accession>A0A2S4A266</accession>
<dbReference type="AlphaFoldDB" id="A0A2S4A266"/>